<evidence type="ECO:0000259" key="2">
    <source>
        <dbReference type="Pfam" id="PF00156"/>
    </source>
</evidence>
<evidence type="ECO:0000259" key="3">
    <source>
        <dbReference type="Pfam" id="PF18912"/>
    </source>
</evidence>
<feature type="domain" description="Double zinc ribbon" evidence="3">
    <location>
        <begin position="21"/>
        <end position="78"/>
    </location>
</feature>
<dbReference type="InterPro" id="IPR051910">
    <property type="entry name" value="ComF/GntX_DNA_util-trans"/>
</dbReference>
<proteinExistence type="inferred from homology"/>
<gene>
    <name evidence="4" type="ORF">CH333_07410</name>
</gene>
<dbReference type="EMBL" id="NOZQ01000163">
    <property type="protein sequence ID" value="OYD14724.1"/>
    <property type="molecule type" value="Genomic_DNA"/>
</dbReference>
<reference evidence="4 5" key="1">
    <citation type="submission" date="2017-07" db="EMBL/GenBank/DDBJ databases">
        <title>Recovery of genomes from metagenomes via a dereplication, aggregation, and scoring strategy.</title>
        <authorList>
            <person name="Sieber C.M."/>
            <person name="Probst A.J."/>
            <person name="Sharrar A."/>
            <person name="Thomas B.C."/>
            <person name="Hess M."/>
            <person name="Tringe S.G."/>
            <person name="Banfield J.F."/>
        </authorList>
    </citation>
    <scope>NUCLEOTIDE SEQUENCE [LARGE SCALE GENOMIC DNA]</scope>
    <source>
        <strain evidence="4">JGI_Cruoil_03_44_89</strain>
    </source>
</reference>
<dbReference type="Pfam" id="PF18912">
    <property type="entry name" value="DZR_2"/>
    <property type="match status" value="1"/>
</dbReference>
<dbReference type="PANTHER" id="PTHR47505:SF1">
    <property type="entry name" value="DNA UTILIZATION PROTEIN YHGH"/>
    <property type="match status" value="1"/>
</dbReference>
<dbReference type="InterPro" id="IPR044005">
    <property type="entry name" value="DZR_2"/>
</dbReference>
<dbReference type="CDD" id="cd06223">
    <property type="entry name" value="PRTases_typeI"/>
    <property type="match status" value="1"/>
</dbReference>
<dbReference type="SUPFAM" id="SSF53271">
    <property type="entry name" value="PRTase-like"/>
    <property type="match status" value="1"/>
</dbReference>
<organism evidence="4 5">
    <name type="scientific">candidate division WOR-3 bacterium JGI_Cruoil_03_44_89</name>
    <dbReference type="NCBI Taxonomy" id="1973748"/>
    <lineage>
        <taxon>Bacteria</taxon>
        <taxon>Bacteria division WOR-3</taxon>
    </lineage>
</organism>
<name>A0A235BR67_UNCW3</name>
<accession>A0A235BR67</accession>
<dbReference type="Pfam" id="PF00156">
    <property type="entry name" value="Pribosyltran"/>
    <property type="match status" value="1"/>
</dbReference>
<evidence type="ECO:0000313" key="5">
    <source>
        <dbReference type="Proteomes" id="UP000215215"/>
    </source>
</evidence>
<protein>
    <recommendedName>
        <fullName evidence="6">Phosphoribosyltransferase domain-containing protein</fullName>
    </recommendedName>
</protein>
<dbReference type="InterPro" id="IPR029057">
    <property type="entry name" value="PRTase-like"/>
</dbReference>
<dbReference type="Gene3D" id="3.40.50.2020">
    <property type="match status" value="1"/>
</dbReference>
<dbReference type="PANTHER" id="PTHR47505">
    <property type="entry name" value="DNA UTILIZATION PROTEIN YHGH"/>
    <property type="match status" value="1"/>
</dbReference>
<evidence type="ECO:0000256" key="1">
    <source>
        <dbReference type="ARBA" id="ARBA00008007"/>
    </source>
</evidence>
<dbReference type="AlphaFoldDB" id="A0A235BR67"/>
<feature type="domain" description="Phosphoribosyltransferase" evidence="2">
    <location>
        <begin position="159"/>
        <end position="248"/>
    </location>
</feature>
<comment type="caution">
    <text evidence="4">The sequence shown here is derived from an EMBL/GenBank/DDBJ whole genome shotgun (WGS) entry which is preliminary data.</text>
</comment>
<evidence type="ECO:0000313" key="4">
    <source>
        <dbReference type="EMBL" id="OYD14724.1"/>
    </source>
</evidence>
<sequence length="251" mass="27998">MDAAFPGRCGVLSLMHLFKDLIDLILPPLCCICKRRLKSEENIICNDCYSRTRLIALPYCERCGRPLPSPDIKVCHTCITEQHPCSYIRGASPYDGITENLIILLKYNGKRGTAKTLGKLMTRVISKEDTYTNCEIIVPVPLHRTRKRERGYNQAELLGEKLSAELNLPLISNALIRMRATPSQTKLPSEKRQKNVKDAFAVNKRTAELIKDKTVLLVDDVMTTGATLNECARTLLKGGVKEVLGIVCAIA</sequence>
<dbReference type="Proteomes" id="UP000215215">
    <property type="component" value="Unassembled WGS sequence"/>
</dbReference>
<comment type="similarity">
    <text evidence="1">Belongs to the ComF/GntX family.</text>
</comment>
<dbReference type="InterPro" id="IPR000836">
    <property type="entry name" value="PRTase_dom"/>
</dbReference>
<evidence type="ECO:0008006" key="6">
    <source>
        <dbReference type="Google" id="ProtNLM"/>
    </source>
</evidence>